<dbReference type="RefSeq" id="WP_252854800.1">
    <property type="nucleotide sequence ID" value="NZ_JAMXLR010000077.1"/>
</dbReference>
<dbReference type="InterPro" id="IPR025877">
    <property type="entry name" value="MobA-like_NTP_Trfase"/>
</dbReference>
<accession>A0A9X2FCZ2</accession>
<dbReference type="EC" id="2.7.7.77" evidence="8"/>
<comment type="catalytic activity">
    <reaction evidence="8">
        <text>Mo-molybdopterin + GTP + H(+) = Mo-molybdopterin guanine dinucleotide + diphosphate</text>
        <dbReference type="Rhea" id="RHEA:34243"/>
        <dbReference type="ChEBI" id="CHEBI:15378"/>
        <dbReference type="ChEBI" id="CHEBI:33019"/>
        <dbReference type="ChEBI" id="CHEBI:37565"/>
        <dbReference type="ChEBI" id="CHEBI:71302"/>
        <dbReference type="ChEBI" id="CHEBI:71310"/>
        <dbReference type="EC" id="2.7.7.77"/>
    </reaction>
</comment>
<evidence type="ECO:0000256" key="4">
    <source>
        <dbReference type="ARBA" id="ARBA00022741"/>
    </source>
</evidence>
<dbReference type="GO" id="GO:0006777">
    <property type="term" value="P:Mo-molybdopterin cofactor biosynthetic process"/>
    <property type="evidence" value="ECO:0007669"/>
    <property type="project" value="UniProtKB-KW"/>
</dbReference>
<evidence type="ECO:0000256" key="5">
    <source>
        <dbReference type="ARBA" id="ARBA00022842"/>
    </source>
</evidence>
<dbReference type="InterPro" id="IPR013482">
    <property type="entry name" value="Molybde_CF_guanTrfase"/>
</dbReference>
<feature type="binding site" evidence="8">
    <location>
        <position position="99"/>
    </location>
    <ligand>
        <name>Mg(2+)</name>
        <dbReference type="ChEBI" id="CHEBI:18420"/>
    </ligand>
</feature>
<comment type="similarity">
    <text evidence="8">Belongs to the MobA family.</text>
</comment>
<evidence type="ECO:0000256" key="7">
    <source>
        <dbReference type="ARBA" id="ARBA00023150"/>
    </source>
</evidence>
<feature type="domain" description="MobA-like NTP transferase" evidence="9">
    <location>
        <begin position="5"/>
        <end position="158"/>
    </location>
</feature>
<evidence type="ECO:0000256" key="8">
    <source>
        <dbReference type="HAMAP-Rule" id="MF_00316"/>
    </source>
</evidence>
<evidence type="ECO:0000313" key="11">
    <source>
        <dbReference type="Proteomes" id="UP001155241"/>
    </source>
</evidence>
<comment type="subcellular location">
    <subcellularLocation>
        <location evidence="8">Cytoplasm</location>
    </subcellularLocation>
</comment>
<sequence>MNPWAIILCGGGSRRMGRDKATLEFAGQPMLTGVVQRLSATIPPARMLCVAAQGQTLPELPAEVNIVFDRTSDCGPLEGLATGLSTTSAADAVFVTTCDAPLVAPELPTFLASMLGEQDAVVPRLDGQLYPLTAVYRPSVAKLADERLARGERRVIDWVAELNARYVSREELAEVDPELWSLRNCNTPEEYAALVEAGGKIGER</sequence>
<dbReference type="PANTHER" id="PTHR19136">
    <property type="entry name" value="MOLYBDENUM COFACTOR GUANYLYLTRANSFERASE"/>
    <property type="match status" value="1"/>
</dbReference>
<comment type="domain">
    <text evidence="8">The N-terminal domain determines nucleotide recognition and specific binding, while the C-terminal domain determines the specific binding to the target protein.</text>
</comment>
<dbReference type="PANTHER" id="PTHR19136:SF81">
    <property type="entry name" value="MOLYBDENUM COFACTOR GUANYLYLTRANSFERASE"/>
    <property type="match status" value="1"/>
</dbReference>
<evidence type="ECO:0000313" key="10">
    <source>
        <dbReference type="EMBL" id="MCO6046685.1"/>
    </source>
</evidence>
<keyword evidence="4 8" id="KW-0547">Nucleotide-binding</keyword>
<gene>
    <name evidence="8" type="primary">mobA</name>
    <name evidence="10" type="ORF">NG895_22545</name>
</gene>
<name>A0A9X2FCZ2_9BACT</name>
<dbReference type="SUPFAM" id="SSF53448">
    <property type="entry name" value="Nucleotide-diphospho-sugar transferases"/>
    <property type="match status" value="1"/>
</dbReference>
<evidence type="ECO:0000256" key="3">
    <source>
        <dbReference type="ARBA" id="ARBA00022723"/>
    </source>
</evidence>
<keyword evidence="1 8" id="KW-0963">Cytoplasm</keyword>
<keyword evidence="11" id="KW-1185">Reference proteome</keyword>
<dbReference type="CDD" id="cd02503">
    <property type="entry name" value="MobA"/>
    <property type="match status" value="1"/>
</dbReference>
<dbReference type="EMBL" id="JAMXLR010000077">
    <property type="protein sequence ID" value="MCO6046685.1"/>
    <property type="molecule type" value="Genomic_DNA"/>
</dbReference>
<feature type="binding site" evidence="8">
    <location>
        <begin position="8"/>
        <end position="10"/>
    </location>
    <ligand>
        <name>GTP</name>
        <dbReference type="ChEBI" id="CHEBI:37565"/>
    </ligand>
</feature>
<protein>
    <recommendedName>
        <fullName evidence="8">Probable molybdenum cofactor guanylyltransferase</fullName>
        <shortName evidence="8">MoCo guanylyltransferase</shortName>
        <ecNumber evidence="8">2.7.7.77</ecNumber>
    </recommendedName>
    <alternativeName>
        <fullName evidence="8">GTP:molybdopterin guanylyltransferase</fullName>
    </alternativeName>
    <alternativeName>
        <fullName evidence="8">Mo-MPT guanylyltransferase</fullName>
    </alternativeName>
    <alternativeName>
        <fullName evidence="8">Molybdopterin guanylyltransferase</fullName>
    </alternativeName>
    <alternativeName>
        <fullName evidence="8">Molybdopterin-guanine dinucleotide synthase</fullName>
        <shortName evidence="8">MGD synthase</shortName>
    </alternativeName>
</protein>
<dbReference type="GO" id="GO:0005525">
    <property type="term" value="F:GTP binding"/>
    <property type="evidence" value="ECO:0007669"/>
    <property type="project" value="UniProtKB-UniRule"/>
</dbReference>
<comment type="function">
    <text evidence="8">Transfers a GMP moiety from GTP to Mo-molybdopterin (Mo-MPT) cofactor (Moco or molybdenum cofactor) to form Mo-molybdopterin guanine dinucleotide (Mo-MGD) cofactor.</text>
</comment>
<dbReference type="GO" id="GO:0061603">
    <property type="term" value="F:molybdenum cofactor guanylyltransferase activity"/>
    <property type="evidence" value="ECO:0007669"/>
    <property type="project" value="UniProtKB-EC"/>
</dbReference>
<dbReference type="Proteomes" id="UP001155241">
    <property type="component" value="Unassembled WGS sequence"/>
</dbReference>
<feature type="binding site" evidence="8">
    <location>
        <position position="99"/>
    </location>
    <ligand>
        <name>GTP</name>
        <dbReference type="ChEBI" id="CHEBI:37565"/>
    </ligand>
</feature>
<dbReference type="HAMAP" id="MF_00316">
    <property type="entry name" value="MobA"/>
    <property type="match status" value="1"/>
</dbReference>
<proteinExistence type="inferred from homology"/>
<keyword evidence="2 8" id="KW-0808">Transferase</keyword>
<feature type="binding site" evidence="8">
    <location>
        <position position="20"/>
    </location>
    <ligand>
        <name>GTP</name>
        <dbReference type="ChEBI" id="CHEBI:37565"/>
    </ligand>
</feature>
<keyword evidence="6 8" id="KW-0342">GTP-binding</keyword>
<dbReference type="AlphaFoldDB" id="A0A9X2FCZ2"/>
<comment type="caution">
    <text evidence="8">Lacks conserved residue(s) required for the propagation of feature annotation.</text>
</comment>
<dbReference type="GO" id="GO:0005737">
    <property type="term" value="C:cytoplasm"/>
    <property type="evidence" value="ECO:0007669"/>
    <property type="project" value="UniProtKB-SubCell"/>
</dbReference>
<feature type="binding site" evidence="8">
    <location>
        <position position="69"/>
    </location>
    <ligand>
        <name>GTP</name>
        <dbReference type="ChEBI" id="CHEBI:37565"/>
    </ligand>
</feature>
<comment type="cofactor">
    <cofactor evidence="8">
        <name>Mg(2+)</name>
        <dbReference type="ChEBI" id="CHEBI:18420"/>
    </cofactor>
</comment>
<keyword evidence="5 8" id="KW-0460">Magnesium</keyword>
<reference evidence="10" key="1">
    <citation type="submission" date="2022-06" db="EMBL/GenBank/DDBJ databases">
        <title>Aeoliella straminimaris, a novel planctomycete from sediments.</title>
        <authorList>
            <person name="Vitorino I.R."/>
            <person name="Lage O.M."/>
        </authorList>
    </citation>
    <scope>NUCLEOTIDE SEQUENCE</scope>
    <source>
        <strain evidence="10">ICT_H6.2</strain>
    </source>
</reference>
<evidence type="ECO:0000256" key="6">
    <source>
        <dbReference type="ARBA" id="ARBA00023134"/>
    </source>
</evidence>
<keyword evidence="7 8" id="KW-0501">Molybdenum cofactor biosynthesis</keyword>
<comment type="caution">
    <text evidence="10">The sequence shown here is derived from an EMBL/GenBank/DDBJ whole genome shotgun (WGS) entry which is preliminary data.</text>
</comment>
<dbReference type="Pfam" id="PF12804">
    <property type="entry name" value="NTP_transf_3"/>
    <property type="match status" value="1"/>
</dbReference>
<dbReference type="Gene3D" id="3.90.550.10">
    <property type="entry name" value="Spore Coat Polysaccharide Biosynthesis Protein SpsA, Chain A"/>
    <property type="match status" value="1"/>
</dbReference>
<evidence type="ECO:0000256" key="2">
    <source>
        <dbReference type="ARBA" id="ARBA00022679"/>
    </source>
</evidence>
<organism evidence="10 11">
    <name type="scientific">Aeoliella straminimaris</name>
    <dbReference type="NCBI Taxonomy" id="2954799"/>
    <lineage>
        <taxon>Bacteria</taxon>
        <taxon>Pseudomonadati</taxon>
        <taxon>Planctomycetota</taxon>
        <taxon>Planctomycetia</taxon>
        <taxon>Pirellulales</taxon>
        <taxon>Lacipirellulaceae</taxon>
        <taxon>Aeoliella</taxon>
    </lineage>
</organism>
<keyword evidence="3 8" id="KW-0479">Metal-binding</keyword>
<dbReference type="GO" id="GO:0046872">
    <property type="term" value="F:metal ion binding"/>
    <property type="evidence" value="ECO:0007669"/>
    <property type="project" value="UniProtKB-KW"/>
</dbReference>
<evidence type="ECO:0000256" key="1">
    <source>
        <dbReference type="ARBA" id="ARBA00022490"/>
    </source>
</evidence>
<dbReference type="InterPro" id="IPR029044">
    <property type="entry name" value="Nucleotide-diphossugar_trans"/>
</dbReference>
<evidence type="ECO:0000259" key="9">
    <source>
        <dbReference type="Pfam" id="PF12804"/>
    </source>
</evidence>
<keyword evidence="10" id="KW-0548">Nucleotidyltransferase</keyword>